<dbReference type="STRING" id="657387.BH688_12385"/>
<dbReference type="EMBL" id="CP043420">
    <property type="protein sequence ID" value="QEL12527.1"/>
    <property type="molecule type" value="Genomic_DNA"/>
</dbReference>
<gene>
    <name evidence="3" type="ORF">FY550_16185</name>
</gene>
<feature type="region of interest" description="Disordered" evidence="1">
    <location>
        <begin position="432"/>
        <end position="454"/>
    </location>
</feature>
<sequence length="454" mass="50127">MKCLRGGYALPCITLMMALLCAPRAQAIPSVFPTGVTYYDPDRAYNSHVLFTGSDQQTHLIDMNGNEVHRWAWRGFPAQAIMPSQAGGEHGHILVQLAEDEAPKGLAGPGNGLTNVSVGEVNWQGQVVWRWGDHEHPAYQNHDIRRLPNGNTLVLVGLPHPIRGFAAPRVVDNALVEVNPDGQVVWRWVASQHLDELGFTASQLKQVRGSDDPDFLHINTAAPLGPNRWYDKGDTRFAPDNLLLNARNANVAWIIDRQTGRVVWRLGPNFDSAPARAGGKLPRPVDQLVGEHDVHMIAQGLPGAGHLLIFDNQGNAGFPPARQGVFAWSRVIEVDPVTREIVWQYNATDSGRALWSFYSAFISSARRLPNGNTLIDEGQHGRLFQVTPQGAIVWEYVSPWFGRLSKNDNYTTNAIYRAQPVAYDWAPAGTPHAEQPVRSDCSDPARRLPGCPTQ</sequence>
<proteinExistence type="predicted"/>
<dbReference type="OrthoDB" id="264813at2"/>
<evidence type="ECO:0000256" key="2">
    <source>
        <dbReference type="SAM" id="SignalP"/>
    </source>
</evidence>
<dbReference type="RefSeq" id="WP_070980016.1">
    <property type="nucleotide sequence ID" value="NZ_CP043420.1"/>
</dbReference>
<dbReference type="InterPro" id="IPR053143">
    <property type="entry name" value="Arylsulfate_ST"/>
</dbReference>
<dbReference type="GO" id="GO:0004062">
    <property type="term" value="F:aryl sulfotransferase activity"/>
    <property type="evidence" value="ECO:0007669"/>
    <property type="project" value="InterPro"/>
</dbReference>
<dbReference type="InterPro" id="IPR011047">
    <property type="entry name" value="Quinoprotein_ADH-like_sf"/>
</dbReference>
<keyword evidence="4" id="KW-1185">Reference proteome</keyword>
<protein>
    <submittedName>
        <fullName evidence="3">ArsR family transcriptional regulator</fullName>
    </submittedName>
</protein>
<dbReference type="PANTHER" id="PTHR35340">
    <property type="entry name" value="PQQ ENZYME REPEAT PROTEIN-RELATED"/>
    <property type="match status" value="1"/>
</dbReference>
<evidence type="ECO:0000256" key="1">
    <source>
        <dbReference type="SAM" id="MobiDB-lite"/>
    </source>
</evidence>
<dbReference type="KEGG" id="kuy:FY550_16185"/>
<dbReference type="PANTHER" id="PTHR35340:SF5">
    <property type="entry name" value="ASST-DOMAIN-CONTAINING PROTEIN"/>
    <property type="match status" value="1"/>
</dbReference>
<feature type="compositionally biased region" description="Basic and acidic residues" evidence="1">
    <location>
        <begin position="435"/>
        <end position="446"/>
    </location>
</feature>
<keyword evidence="2" id="KW-0732">Signal</keyword>
<reference evidence="3 4" key="1">
    <citation type="submission" date="2019-08" db="EMBL/GenBank/DDBJ databases">
        <title>Complete genome sequence of Kushneria sp. YCWA18, a halophilic phosphate-solubilizing bacterium isolated from Daqiao saltern in China.</title>
        <authorList>
            <person name="Du G.-X."/>
            <person name="Qu L.-Y."/>
        </authorList>
    </citation>
    <scope>NUCLEOTIDE SEQUENCE [LARGE SCALE GENOMIC DNA]</scope>
    <source>
        <strain evidence="3 4">YCWA18</strain>
    </source>
</reference>
<dbReference type="InterPro" id="IPR010262">
    <property type="entry name" value="Arylsulfotransferase_bact"/>
</dbReference>
<feature type="chain" id="PRO_5043613053" evidence="2">
    <location>
        <begin position="28"/>
        <end position="454"/>
    </location>
</feature>
<dbReference type="SUPFAM" id="SSF50998">
    <property type="entry name" value="Quinoprotein alcohol dehydrogenase-like"/>
    <property type="match status" value="1"/>
</dbReference>
<evidence type="ECO:0000313" key="3">
    <source>
        <dbReference type="EMBL" id="QEL12527.1"/>
    </source>
</evidence>
<dbReference type="AlphaFoldDB" id="A0A1S1NNB3"/>
<evidence type="ECO:0000313" key="4">
    <source>
        <dbReference type="Proteomes" id="UP000322553"/>
    </source>
</evidence>
<accession>A0A1S1NNB3</accession>
<feature type="signal peptide" evidence="2">
    <location>
        <begin position="1"/>
        <end position="27"/>
    </location>
</feature>
<name>A0A1S1NNB3_9GAMM</name>
<dbReference type="Pfam" id="PF05935">
    <property type="entry name" value="Arylsulfotrans"/>
    <property type="match status" value="1"/>
</dbReference>
<dbReference type="Proteomes" id="UP000322553">
    <property type="component" value="Chromosome"/>
</dbReference>
<organism evidence="3 4">
    <name type="scientific">Kushneria phosphatilytica</name>
    <dbReference type="NCBI Taxonomy" id="657387"/>
    <lineage>
        <taxon>Bacteria</taxon>
        <taxon>Pseudomonadati</taxon>
        <taxon>Pseudomonadota</taxon>
        <taxon>Gammaproteobacteria</taxon>
        <taxon>Oceanospirillales</taxon>
        <taxon>Halomonadaceae</taxon>
        <taxon>Kushneria</taxon>
    </lineage>
</organism>